<dbReference type="InterPro" id="IPR011008">
    <property type="entry name" value="Dimeric_a/b-barrel"/>
</dbReference>
<feature type="non-terminal residue" evidence="6">
    <location>
        <position position="1"/>
    </location>
</feature>
<organism evidence="6">
    <name type="scientific">uncultured Acidobacteriota bacterium</name>
    <dbReference type="NCBI Taxonomy" id="171953"/>
    <lineage>
        <taxon>Bacteria</taxon>
        <taxon>Pseudomonadati</taxon>
        <taxon>Acidobacteriota</taxon>
        <taxon>environmental samples</taxon>
    </lineage>
</organism>
<keyword evidence="4" id="KW-0560">Oxidoreductase</keyword>
<dbReference type="PANTHER" id="PTHR30521:SF5">
    <property type="entry name" value="BLR4509 PROTEIN"/>
    <property type="match status" value="1"/>
</dbReference>
<proteinExistence type="predicted"/>
<protein>
    <submittedName>
        <fullName evidence="6">Putative peroxidase</fullName>
    </submittedName>
</protein>
<dbReference type="GO" id="GO:0046872">
    <property type="term" value="F:metal ion binding"/>
    <property type="evidence" value="ECO:0007669"/>
    <property type="project" value="UniProtKB-KW"/>
</dbReference>
<name>F2YWX1_9BACT</name>
<evidence type="ECO:0000256" key="4">
    <source>
        <dbReference type="ARBA" id="ARBA00023002"/>
    </source>
</evidence>
<keyword evidence="5" id="KW-0408">Iron</keyword>
<dbReference type="EMBL" id="JF519823">
    <property type="protein sequence ID" value="AEA09231.1"/>
    <property type="molecule type" value="Genomic_DNA"/>
</dbReference>
<dbReference type="PROSITE" id="PS51404">
    <property type="entry name" value="DYP_PEROXIDASE"/>
    <property type="match status" value="1"/>
</dbReference>
<dbReference type="SUPFAM" id="SSF54909">
    <property type="entry name" value="Dimeric alpha+beta barrel"/>
    <property type="match status" value="1"/>
</dbReference>
<evidence type="ECO:0000313" key="6">
    <source>
        <dbReference type="EMBL" id="AEA09231.1"/>
    </source>
</evidence>
<evidence type="ECO:0000256" key="5">
    <source>
        <dbReference type="ARBA" id="ARBA00023004"/>
    </source>
</evidence>
<evidence type="ECO:0000256" key="2">
    <source>
        <dbReference type="ARBA" id="ARBA00022559"/>
    </source>
</evidence>
<dbReference type="GO" id="GO:0020037">
    <property type="term" value="F:heme binding"/>
    <property type="evidence" value="ECO:0007669"/>
    <property type="project" value="InterPro"/>
</dbReference>
<evidence type="ECO:0000256" key="3">
    <source>
        <dbReference type="ARBA" id="ARBA00022723"/>
    </source>
</evidence>
<dbReference type="GO" id="GO:0005829">
    <property type="term" value="C:cytosol"/>
    <property type="evidence" value="ECO:0007669"/>
    <property type="project" value="TreeGrafter"/>
</dbReference>
<gene>
    <name evidence="6" type="ORF">Lip018_ORF020</name>
</gene>
<dbReference type="AlphaFoldDB" id="F2YWX1"/>
<dbReference type="PANTHER" id="PTHR30521">
    <property type="entry name" value="DEFERROCHELATASE/PEROXIDASE"/>
    <property type="match status" value="1"/>
</dbReference>
<reference evidence="6" key="1">
    <citation type="submission" date="2011-03" db="EMBL/GenBank/DDBJ databases">
        <title>Evidence for a New Lipase Family Identified in the Brazilian Atlantic Forest Soil Metagenome.</title>
        <authorList>
            <person name="Faoro H."/>
            <person name="Glogauer A."/>
            <person name="Souza E.M."/>
            <person name="Rigo L.U."/>
            <person name="Cruz L.M."/>
            <person name="Monteiro R.A."/>
            <person name="Pedrosa F.O."/>
        </authorList>
    </citation>
    <scope>NUCLEOTIDE SEQUENCE</scope>
</reference>
<comment type="cofactor">
    <cofactor evidence="1">
        <name>heme b</name>
        <dbReference type="ChEBI" id="CHEBI:60344"/>
    </cofactor>
</comment>
<keyword evidence="2 6" id="KW-0575">Peroxidase</keyword>
<sequence>ARNTGANPEDRESLGALMVGRKINGEPLIPDTGQKIPGVTEKPGAPRNAFTYDDDVMGTQCPFGAHIRRANPRNVDMYGSPGNALAKSLRVLGLPRPQFREDLLASTRFHRILRRGREYGQKLSPQDALQPAPDDEAPRGLHFACVGASIARQFEFVQNAWLMATTFNGLIDESDPLLGNRAAVGDRSSTGYFSIPRDGKAARRLNGMPQFITVRGGGYFFMPSLRALRYISSAGTISA</sequence>
<dbReference type="GO" id="GO:0004601">
    <property type="term" value="F:peroxidase activity"/>
    <property type="evidence" value="ECO:0007669"/>
    <property type="project" value="UniProtKB-KW"/>
</dbReference>
<evidence type="ECO:0000256" key="1">
    <source>
        <dbReference type="ARBA" id="ARBA00001970"/>
    </source>
</evidence>
<dbReference type="InterPro" id="IPR006314">
    <property type="entry name" value="Dyp_peroxidase"/>
</dbReference>
<accession>F2YWX1</accession>
<keyword evidence="3" id="KW-0479">Metal-binding</keyword>